<sequence length="670" mass="74381">MVVQSPHSLQSSVPTPNNGTKRVQILVKENGSAVTDNVAGQRRASARLQAAKQKAEMELLAKRKLELLNEDVGRSTKKVNVDAEKLKPKLQPAQTVIQQLPEISSLPADPKINKKVAKMVERAAKIAEGLDGTNAPNVAEKSAHMKVKETIRLFNKHYLHFVQEEEKRCGAAKVDKKALKAKKKANRGSVSEADVKAKAKRPDLKAISKASIDVGHRFYSRAEMVAVGFHSHWLNGIDYMGQSYKKGEYEHYIFPLAVAIVLSGMYEDDLDNAEDVVYTGQGGHDLTGNKRQIRDQVLERGNLALKNCVDLGVTVRVVRGHECANSYSGKVYTYDGLYKVVHYWAEKGISGFTVFKYRLRRLEGQPTLTTSQDISGGQEVVPIPATNLVDDPPVAPTGKLNFLICYQYSKSMKFARNIKLPANAAGCDCKGLCWDPKTCACARLNGSDFPYVHRDGGRLIEAKHVVFECGPKCGCDPSCVNRTSQRGLKYRLEVFRTPKKGWAVRSWDFIPAGAPVCEYIGVLTRTEELDNVSENNYIFDIDCLQTMRGLGGRERRQLDASLPMIQNMDKIDEQRSDSVPEFCIDAASIGNVARFINHSCEPNLFIQCVLSAHQDIKLARVMLFAADSIPPLQELTYDYGYALDSVHGPDGKVKKMACYCGAEGCRKRLF</sequence>
<dbReference type="Proteomes" id="UP000593561">
    <property type="component" value="Unassembled WGS sequence"/>
</dbReference>
<keyword evidence="4" id="KW-0808">Transferase</keyword>
<feature type="domain" description="YDG" evidence="13">
    <location>
        <begin position="207"/>
        <end position="361"/>
    </location>
</feature>
<dbReference type="Pfam" id="PF05033">
    <property type="entry name" value="Pre-SET"/>
    <property type="match status" value="1"/>
</dbReference>
<dbReference type="InterPro" id="IPR046341">
    <property type="entry name" value="SET_dom_sf"/>
</dbReference>
<dbReference type="InterPro" id="IPR051357">
    <property type="entry name" value="H3K9_HMTase_SUVAR3-9"/>
</dbReference>
<dbReference type="PROSITE" id="PS51575">
    <property type="entry name" value="SAM_MT43_SUVAR39_2"/>
    <property type="match status" value="1"/>
</dbReference>
<proteinExistence type="predicted"/>
<comment type="subcellular location">
    <subcellularLocation>
        <location evidence="1">Chromosome</location>
        <location evidence="1">Centromere</location>
    </subcellularLocation>
    <subcellularLocation>
        <location evidence="9">Nucleus</location>
    </subcellularLocation>
</comment>
<evidence type="ECO:0000256" key="4">
    <source>
        <dbReference type="ARBA" id="ARBA00022679"/>
    </source>
</evidence>
<evidence type="ECO:0000256" key="6">
    <source>
        <dbReference type="ARBA" id="ARBA00022853"/>
    </source>
</evidence>
<comment type="caution">
    <text evidence="14">The sequence shown here is derived from an EMBL/GenBank/DDBJ whole genome shotgun (WGS) entry which is preliminary data.</text>
</comment>
<dbReference type="PROSITE" id="PS50280">
    <property type="entry name" value="SET"/>
    <property type="match status" value="1"/>
</dbReference>
<dbReference type="PANTHER" id="PTHR45660:SF94">
    <property type="entry name" value="HISTONE-LYSINE N-METHYLTRANSFERASE, H3 LYSINE-9 SPECIFIC SUVH4"/>
    <property type="match status" value="1"/>
</dbReference>
<name>A0A7J8SWI4_GOSDV</name>
<dbReference type="InterPro" id="IPR003105">
    <property type="entry name" value="SRA_YDG"/>
</dbReference>
<evidence type="ECO:0000256" key="7">
    <source>
        <dbReference type="ARBA" id="ARBA00023242"/>
    </source>
</evidence>
<keyword evidence="8" id="KW-0137">Centromere</keyword>
<dbReference type="InterPro" id="IPR036987">
    <property type="entry name" value="SRA-YDG_sf"/>
</dbReference>
<keyword evidence="3" id="KW-0489">Methyltransferase</keyword>
<accession>A0A7J8SWI4</accession>
<dbReference type="PROSITE" id="PS50867">
    <property type="entry name" value="PRE_SET"/>
    <property type="match status" value="1"/>
</dbReference>
<dbReference type="AlphaFoldDB" id="A0A7J8SWI4"/>
<evidence type="ECO:0000256" key="5">
    <source>
        <dbReference type="ARBA" id="ARBA00022691"/>
    </source>
</evidence>
<dbReference type="GO" id="GO:0032259">
    <property type="term" value="P:methylation"/>
    <property type="evidence" value="ECO:0007669"/>
    <property type="project" value="UniProtKB-KW"/>
</dbReference>
<evidence type="ECO:0000256" key="1">
    <source>
        <dbReference type="ARBA" id="ARBA00004584"/>
    </source>
</evidence>
<evidence type="ECO:0000313" key="15">
    <source>
        <dbReference type="Proteomes" id="UP000593561"/>
    </source>
</evidence>
<dbReference type="Pfam" id="PF00856">
    <property type="entry name" value="SET"/>
    <property type="match status" value="1"/>
</dbReference>
<dbReference type="InterPro" id="IPR025794">
    <property type="entry name" value="H3-K9-MeTrfase_plant"/>
</dbReference>
<reference evidence="14 15" key="1">
    <citation type="journal article" date="2019" name="Genome Biol. Evol.">
        <title>Insights into the evolution of the New World diploid cottons (Gossypium, subgenus Houzingenia) based on genome sequencing.</title>
        <authorList>
            <person name="Grover C.E."/>
            <person name="Arick M.A. 2nd"/>
            <person name="Thrash A."/>
            <person name="Conover J.L."/>
            <person name="Sanders W.S."/>
            <person name="Peterson D.G."/>
            <person name="Frelichowski J.E."/>
            <person name="Scheffler J.A."/>
            <person name="Scheffler B.E."/>
            <person name="Wendel J.F."/>
        </authorList>
    </citation>
    <scope>NUCLEOTIDE SEQUENCE [LARGE SCALE GENOMIC DNA]</scope>
    <source>
        <strain evidence="14">27</strain>
        <tissue evidence="14">Leaf</tissue>
    </source>
</reference>
<evidence type="ECO:0000256" key="8">
    <source>
        <dbReference type="ARBA" id="ARBA00023328"/>
    </source>
</evidence>
<keyword evidence="2" id="KW-0158">Chromosome</keyword>
<dbReference type="SMART" id="SM00466">
    <property type="entry name" value="SRA"/>
    <property type="match status" value="1"/>
</dbReference>
<keyword evidence="15" id="KW-1185">Reference proteome</keyword>
<feature type="domain" description="Pre-SET" evidence="11">
    <location>
        <begin position="425"/>
        <end position="487"/>
    </location>
</feature>
<feature type="domain" description="SET" evidence="10">
    <location>
        <begin position="490"/>
        <end position="640"/>
    </location>
</feature>
<dbReference type="SUPFAM" id="SSF82199">
    <property type="entry name" value="SET domain"/>
    <property type="match status" value="1"/>
</dbReference>
<organism evidence="14 15">
    <name type="scientific">Gossypium davidsonii</name>
    <name type="common">Davidson's cotton</name>
    <name type="synonym">Gossypium klotzschianum subsp. davidsonii</name>
    <dbReference type="NCBI Taxonomy" id="34287"/>
    <lineage>
        <taxon>Eukaryota</taxon>
        <taxon>Viridiplantae</taxon>
        <taxon>Streptophyta</taxon>
        <taxon>Embryophyta</taxon>
        <taxon>Tracheophyta</taxon>
        <taxon>Spermatophyta</taxon>
        <taxon>Magnoliopsida</taxon>
        <taxon>eudicotyledons</taxon>
        <taxon>Gunneridae</taxon>
        <taxon>Pentapetalae</taxon>
        <taxon>rosids</taxon>
        <taxon>malvids</taxon>
        <taxon>Malvales</taxon>
        <taxon>Malvaceae</taxon>
        <taxon>Malvoideae</taxon>
        <taxon>Gossypium</taxon>
    </lineage>
</organism>
<keyword evidence="6" id="KW-0156">Chromatin regulator</keyword>
<dbReference type="PANTHER" id="PTHR45660">
    <property type="entry name" value="HISTONE-LYSINE N-METHYLTRANSFERASE SETMAR"/>
    <property type="match status" value="1"/>
</dbReference>
<dbReference type="Gene3D" id="2.170.270.10">
    <property type="entry name" value="SET domain"/>
    <property type="match status" value="1"/>
</dbReference>
<dbReference type="InterPro" id="IPR003616">
    <property type="entry name" value="Post-SET_dom"/>
</dbReference>
<dbReference type="SMART" id="SM00317">
    <property type="entry name" value="SET"/>
    <property type="match status" value="1"/>
</dbReference>
<keyword evidence="5" id="KW-0949">S-adenosyl-L-methionine</keyword>
<evidence type="ECO:0000256" key="9">
    <source>
        <dbReference type="PROSITE-ProRule" id="PRU00358"/>
    </source>
</evidence>
<protein>
    <recommendedName>
        <fullName evidence="16">SET domain-containing protein</fullName>
    </recommendedName>
</protein>
<dbReference type="GO" id="GO:0042054">
    <property type="term" value="F:histone methyltransferase activity"/>
    <property type="evidence" value="ECO:0007669"/>
    <property type="project" value="InterPro"/>
</dbReference>
<dbReference type="GO" id="GO:0005634">
    <property type="term" value="C:nucleus"/>
    <property type="evidence" value="ECO:0007669"/>
    <property type="project" value="UniProtKB-SubCell"/>
</dbReference>
<dbReference type="SMART" id="SM00468">
    <property type="entry name" value="PreSET"/>
    <property type="match status" value="1"/>
</dbReference>
<dbReference type="InterPro" id="IPR007728">
    <property type="entry name" value="Pre-SET_dom"/>
</dbReference>
<keyword evidence="7 9" id="KW-0539">Nucleus</keyword>
<feature type="domain" description="Post-SET" evidence="12">
    <location>
        <begin position="654"/>
        <end position="670"/>
    </location>
</feature>
<gene>
    <name evidence="14" type="ORF">Godav_002571</name>
</gene>
<dbReference type="GO" id="GO:0000775">
    <property type="term" value="C:chromosome, centromeric region"/>
    <property type="evidence" value="ECO:0007669"/>
    <property type="project" value="UniProtKB-SubCell"/>
</dbReference>
<dbReference type="PROSITE" id="PS50868">
    <property type="entry name" value="POST_SET"/>
    <property type="match status" value="1"/>
</dbReference>
<dbReference type="PROSITE" id="PS51015">
    <property type="entry name" value="YDG"/>
    <property type="match status" value="1"/>
</dbReference>
<dbReference type="Gene3D" id="2.30.280.10">
    <property type="entry name" value="SRA-YDG"/>
    <property type="match status" value="1"/>
</dbReference>
<evidence type="ECO:0000259" key="13">
    <source>
        <dbReference type="PROSITE" id="PS51015"/>
    </source>
</evidence>
<evidence type="ECO:0000259" key="12">
    <source>
        <dbReference type="PROSITE" id="PS50868"/>
    </source>
</evidence>
<dbReference type="InterPro" id="IPR015947">
    <property type="entry name" value="PUA-like_sf"/>
</dbReference>
<evidence type="ECO:0000259" key="11">
    <source>
        <dbReference type="PROSITE" id="PS50867"/>
    </source>
</evidence>
<evidence type="ECO:0008006" key="16">
    <source>
        <dbReference type="Google" id="ProtNLM"/>
    </source>
</evidence>
<dbReference type="Pfam" id="PF02182">
    <property type="entry name" value="SAD_SRA"/>
    <property type="match status" value="1"/>
</dbReference>
<evidence type="ECO:0000256" key="3">
    <source>
        <dbReference type="ARBA" id="ARBA00022603"/>
    </source>
</evidence>
<evidence type="ECO:0000256" key="2">
    <source>
        <dbReference type="ARBA" id="ARBA00022454"/>
    </source>
</evidence>
<dbReference type="GO" id="GO:0003690">
    <property type="term" value="F:double-stranded DNA binding"/>
    <property type="evidence" value="ECO:0007669"/>
    <property type="project" value="TreeGrafter"/>
</dbReference>
<dbReference type="SUPFAM" id="SSF88697">
    <property type="entry name" value="PUA domain-like"/>
    <property type="match status" value="1"/>
</dbReference>
<dbReference type="InterPro" id="IPR001214">
    <property type="entry name" value="SET_dom"/>
</dbReference>
<dbReference type="GO" id="GO:0008270">
    <property type="term" value="F:zinc ion binding"/>
    <property type="evidence" value="ECO:0007669"/>
    <property type="project" value="InterPro"/>
</dbReference>
<evidence type="ECO:0000313" key="14">
    <source>
        <dbReference type="EMBL" id="MBA0630471.1"/>
    </source>
</evidence>
<evidence type="ECO:0000259" key="10">
    <source>
        <dbReference type="PROSITE" id="PS50280"/>
    </source>
</evidence>
<dbReference type="EMBL" id="JABFAC010000012">
    <property type="protein sequence ID" value="MBA0630471.1"/>
    <property type="molecule type" value="Genomic_DNA"/>
</dbReference>